<dbReference type="SUPFAM" id="SSF56112">
    <property type="entry name" value="Protein kinase-like (PK-like)"/>
    <property type="match status" value="1"/>
</dbReference>
<name>A0A8H5HN15_9AGAR</name>
<dbReference type="EMBL" id="JAACJP010000003">
    <property type="protein sequence ID" value="KAF5386096.1"/>
    <property type="molecule type" value="Genomic_DNA"/>
</dbReference>
<dbReference type="OrthoDB" id="5569250at2759"/>
<reference evidence="2 3" key="1">
    <citation type="journal article" date="2020" name="ISME J.">
        <title>Uncovering the hidden diversity of litter-decomposition mechanisms in mushroom-forming fungi.</title>
        <authorList>
            <person name="Floudas D."/>
            <person name="Bentzer J."/>
            <person name="Ahren D."/>
            <person name="Johansson T."/>
            <person name="Persson P."/>
            <person name="Tunlid A."/>
        </authorList>
    </citation>
    <scope>NUCLEOTIDE SEQUENCE [LARGE SCALE GENOMIC DNA]</scope>
    <source>
        <strain evidence="2 3">CBS 661.87</strain>
    </source>
</reference>
<dbReference type="InterPro" id="IPR011009">
    <property type="entry name" value="Kinase-like_dom_sf"/>
</dbReference>
<dbReference type="AlphaFoldDB" id="A0A8H5HN15"/>
<dbReference type="InterPro" id="IPR040976">
    <property type="entry name" value="Pkinase_fungal"/>
</dbReference>
<evidence type="ECO:0000313" key="2">
    <source>
        <dbReference type="EMBL" id="KAF5386096.1"/>
    </source>
</evidence>
<keyword evidence="3" id="KW-1185">Reference proteome</keyword>
<feature type="domain" description="Fungal-type protein kinase" evidence="1">
    <location>
        <begin position="190"/>
        <end position="508"/>
    </location>
</feature>
<dbReference type="Pfam" id="PF17667">
    <property type="entry name" value="Pkinase_fungal"/>
    <property type="match status" value="1"/>
</dbReference>
<proteinExistence type="predicted"/>
<comment type="caution">
    <text evidence="2">The sequence shown here is derived from an EMBL/GenBank/DDBJ whole genome shotgun (WGS) entry which is preliminary data.</text>
</comment>
<dbReference type="PANTHER" id="PTHR38248:SF2">
    <property type="entry name" value="FUNK1 11"/>
    <property type="match status" value="1"/>
</dbReference>
<organism evidence="2 3">
    <name type="scientific">Tricholomella constricta</name>
    <dbReference type="NCBI Taxonomy" id="117010"/>
    <lineage>
        <taxon>Eukaryota</taxon>
        <taxon>Fungi</taxon>
        <taxon>Dikarya</taxon>
        <taxon>Basidiomycota</taxon>
        <taxon>Agaricomycotina</taxon>
        <taxon>Agaricomycetes</taxon>
        <taxon>Agaricomycetidae</taxon>
        <taxon>Agaricales</taxon>
        <taxon>Tricholomatineae</taxon>
        <taxon>Lyophyllaceae</taxon>
        <taxon>Tricholomella</taxon>
    </lineage>
</organism>
<evidence type="ECO:0000313" key="3">
    <source>
        <dbReference type="Proteomes" id="UP000565441"/>
    </source>
</evidence>
<accession>A0A8H5HN15</accession>
<gene>
    <name evidence="2" type="ORF">D9615_002188</name>
</gene>
<protein>
    <recommendedName>
        <fullName evidence="1">Fungal-type protein kinase domain-containing protein</fullName>
    </recommendedName>
</protein>
<evidence type="ECO:0000259" key="1">
    <source>
        <dbReference type="Pfam" id="PF17667"/>
    </source>
</evidence>
<sequence length="620" mass="70826">MVSAGNSDHSSSDSSYYSSSHQALRGHLYDGLSVEEFVQRVWGLSTDIIAKILSTRHILDDLCLCRYKRFYDDPTQYGLPRESYQALVDKLLECAKEAFGEEKDSFKSLEKEGPMQNMLAINSITVVTDPRTSVPLLDKQHGSGTCSYCSSTAFGEVCPSSLSTQDFGSLSGFTKDEAALMSEASLAMSVSSRHYVTGTHIDRSKVRLWYFDRTCIIRTASFDFIEAPQKLALVTYALNYPGCRYGFDRFLVPQNANSLMTNGRVKELIGADVFFPYFGEEMGTRFRIVGGLIHGSRRILGRGTTVYSVSKLFWDGNWQHNLAMKMSWPTTSRLREAMFLKELSASLPRWRAHIPQIIYEDTYTAEELDLPRSKLFSWIVPWNFEDRCLSVLVTPVYQHLWEVNNINEFKTAFIDCVTCHFHAYNTARVLHRDVSENNLMFQRSTSSVNGVLNDWDLAGIVNYNGVVDAESSSTGTLPFMAIELLHEDPPPHRYEHDLESFFYVLVWAALHFDINYKVRLPTQPIASQWQVSFSVASSAKRRFLYDERYVGFWSLEILEDFQGVWKDWILPLRHLFAQERLGEGVTFDAFMAILRREPAHEACTFSTQKVVSHIDLPKQL</sequence>
<dbReference type="Proteomes" id="UP000565441">
    <property type="component" value="Unassembled WGS sequence"/>
</dbReference>
<dbReference type="Gene3D" id="1.10.510.10">
    <property type="entry name" value="Transferase(Phosphotransferase) domain 1"/>
    <property type="match status" value="1"/>
</dbReference>
<dbReference type="PANTHER" id="PTHR38248">
    <property type="entry name" value="FUNK1 6"/>
    <property type="match status" value="1"/>
</dbReference>